<evidence type="ECO:0000256" key="7">
    <source>
        <dbReference type="HAMAP-Rule" id="MF_00473"/>
    </source>
</evidence>
<dbReference type="InterPro" id="IPR001672">
    <property type="entry name" value="G6P_Isomerase"/>
</dbReference>
<dbReference type="PRINTS" id="PR00662">
    <property type="entry name" value="G6PISOMERASE"/>
</dbReference>
<evidence type="ECO:0000256" key="2">
    <source>
        <dbReference type="ARBA" id="ARBA00006604"/>
    </source>
</evidence>
<feature type="active site" evidence="7">
    <location>
        <position position="501"/>
    </location>
</feature>
<comment type="catalytic activity">
    <reaction evidence="6 7 8">
        <text>alpha-D-glucose 6-phosphate = beta-D-fructose 6-phosphate</text>
        <dbReference type="Rhea" id="RHEA:11816"/>
        <dbReference type="ChEBI" id="CHEBI:57634"/>
        <dbReference type="ChEBI" id="CHEBI:58225"/>
        <dbReference type="EC" id="5.3.1.9"/>
    </reaction>
</comment>
<dbReference type="SUPFAM" id="SSF53697">
    <property type="entry name" value="SIS domain"/>
    <property type="match status" value="1"/>
</dbReference>
<feature type="compositionally biased region" description="Basic and acidic residues" evidence="9">
    <location>
        <begin position="540"/>
        <end position="551"/>
    </location>
</feature>
<comment type="pathway">
    <text evidence="1 7 8">Carbohydrate degradation; glycolysis; D-glyceraldehyde 3-phosphate and glycerone phosphate from D-glucose: step 2/4.</text>
</comment>
<organism evidence="10 11">
    <name type="scientific">Castellaniella ginsengisoli</name>
    <dbReference type="NCBI Taxonomy" id="546114"/>
    <lineage>
        <taxon>Bacteria</taxon>
        <taxon>Pseudomonadati</taxon>
        <taxon>Pseudomonadota</taxon>
        <taxon>Betaproteobacteria</taxon>
        <taxon>Burkholderiales</taxon>
        <taxon>Alcaligenaceae</taxon>
        <taxon>Castellaniella</taxon>
    </lineage>
</organism>
<evidence type="ECO:0000313" key="11">
    <source>
        <dbReference type="Proteomes" id="UP001500573"/>
    </source>
</evidence>
<keyword evidence="4 7" id="KW-0324">Glycolysis</keyword>
<dbReference type="CDD" id="cd05015">
    <property type="entry name" value="SIS_PGI_1"/>
    <property type="match status" value="1"/>
</dbReference>
<dbReference type="GO" id="GO:0016853">
    <property type="term" value="F:isomerase activity"/>
    <property type="evidence" value="ECO:0007669"/>
    <property type="project" value="UniProtKB-KW"/>
</dbReference>
<dbReference type="EMBL" id="BAAAEX010000001">
    <property type="protein sequence ID" value="GAA0772211.1"/>
    <property type="molecule type" value="Genomic_DNA"/>
</dbReference>
<accession>A0ABP3VYX1</accession>
<keyword evidence="7" id="KW-0963">Cytoplasm</keyword>
<dbReference type="InterPro" id="IPR035476">
    <property type="entry name" value="SIS_PGI_1"/>
</dbReference>
<proteinExistence type="inferred from homology"/>
<evidence type="ECO:0000256" key="4">
    <source>
        <dbReference type="ARBA" id="ARBA00023152"/>
    </source>
</evidence>
<comment type="subcellular location">
    <subcellularLocation>
        <location evidence="7">Cytoplasm</location>
    </subcellularLocation>
</comment>
<reference evidence="11" key="1">
    <citation type="journal article" date="2019" name="Int. J. Syst. Evol. Microbiol.">
        <title>The Global Catalogue of Microorganisms (GCM) 10K type strain sequencing project: providing services to taxonomists for standard genome sequencing and annotation.</title>
        <authorList>
            <consortium name="The Broad Institute Genomics Platform"/>
            <consortium name="The Broad Institute Genome Sequencing Center for Infectious Disease"/>
            <person name="Wu L."/>
            <person name="Ma J."/>
        </authorList>
    </citation>
    <scope>NUCLEOTIDE SEQUENCE [LARGE SCALE GENOMIC DNA]</scope>
    <source>
        <strain evidence="11">JCM 15515</strain>
    </source>
</reference>
<dbReference type="Pfam" id="PF00342">
    <property type="entry name" value="PGI"/>
    <property type="match status" value="1"/>
</dbReference>
<feature type="region of interest" description="Disordered" evidence="9">
    <location>
        <begin position="519"/>
        <end position="551"/>
    </location>
</feature>
<sequence>MTGDSADLHSAAMSDRLAADTLAPLTGLPEWKRFALVAQTCASRTGVLDLIEAPGLTLDSSGQRHSPELMAAGEALLRARDFDTQRARLLAGEIVNVTEDRAAWHTLLRAPEAPPEVQAERERMDAWVQRADAGRRWRHVVHVGIGGSDWGVRLAVTAFGYAGTWRDVRFVANIDGHAIEGGLAGLDPRETLVVLVSKSFTTAETLENGARAREWLMASGLDPAAHLAAVTARPDRARAWGVPENQIFQLWDWVGGRFSLWSAVSLSTALAVGVEVLEGLRAGAAAMDAHFAQAPLAENAPVRMALAGVANRSVLGQGSLNIAPYDSRLANLVPYIQQLDMESLGKSVDVAGRPVGVPTGPAVWGMPGTDAQHTFFQWMHQGSDGAPVDFILCREADHHWPAHHRQLLANCLAQREALMRGKTLAQAHAECLAEGMDEARAAWLAPHRVHPGGRPNHLIALPRLSPYSLGALLALYEHRVFTQGVIWGIDPFDQWGVEYGKILARGIIAELDPAVSQAHRADAAGPGSSAGGRPGAGHDASTRHWIDRLRG</sequence>
<comment type="function">
    <text evidence="7">Catalyzes the reversible isomerization of glucose-6-phosphate to fructose-6-phosphate.</text>
</comment>
<dbReference type="InterPro" id="IPR035482">
    <property type="entry name" value="SIS_PGI_2"/>
</dbReference>
<dbReference type="HAMAP" id="MF_00473">
    <property type="entry name" value="G6P_isomerase"/>
    <property type="match status" value="1"/>
</dbReference>
<keyword evidence="3 7" id="KW-0312">Gluconeogenesis</keyword>
<comment type="similarity">
    <text evidence="2 7 8">Belongs to the GPI family.</text>
</comment>
<gene>
    <name evidence="7 10" type="primary">pgi</name>
    <name evidence="10" type="ORF">GCM10009108_00900</name>
</gene>
<keyword evidence="5 7" id="KW-0413">Isomerase</keyword>
<dbReference type="InterPro" id="IPR018189">
    <property type="entry name" value="Phosphoglucose_isomerase_CS"/>
</dbReference>
<dbReference type="PANTHER" id="PTHR11469:SF1">
    <property type="entry name" value="GLUCOSE-6-PHOSPHATE ISOMERASE"/>
    <property type="match status" value="1"/>
</dbReference>
<evidence type="ECO:0000256" key="6">
    <source>
        <dbReference type="ARBA" id="ARBA00029321"/>
    </source>
</evidence>
<dbReference type="PROSITE" id="PS00174">
    <property type="entry name" value="P_GLUCOSE_ISOMERASE_2"/>
    <property type="match status" value="1"/>
</dbReference>
<evidence type="ECO:0000256" key="1">
    <source>
        <dbReference type="ARBA" id="ARBA00004926"/>
    </source>
</evidence>
<evidence type="ECO:0000313" key="10">
    <source>
        <dbReference type="EMBL" id="GAA0772211.1"/>
    </source>
</evidence>
<evidence type="ECO:0000256" key="8">
    <source>
        <dbReference type="RuleBase" id="RU000612"/>
    </source>
</evidence>
<feature type="active site" description="Proton donor" evidence="7">
    <location>
        <position position="342"/>
    </location>
</feature>
<name>A0ABP3VYX1_9BURK</name>
<comment type="pathway">
    <text evidence="7">Carbohydrate biosynthesis; gluconeogenesis.</text>
</comment>
<dbReference type="NCBIfam" id="NF001211">
    <property type="entry name" value="PRK00179.1"/>
    <property type="match status" value="1"/>
</dbReference>
<keyword evidence="11" id="KW-1185">Reference proteome</keyword>
<dbReference type="Gene3D" id="3.40.50.10490">
    <property type="entry name" value="Glucose-6-phosphate isomerase like protein, domain 1"/>
    <property type="match status" value="2"/>
</dbReference>
<evidence type="ECO:0000256" key="9">
    <source>
        <dbReference type="SAM" id="MobiDB-lite"/>
    </source>
</evidence>
<evidence type="ECO:0000256" key="5">
    <source>
        <dbReference type="ARBA" id="ARBA00023235"/>
    </source>
</evidence>
<dbReference type="Gene3D" id="1.10.1390.10">
    <property type="match status" value="1"/>
</dbReference>
<dbReference type="PANTHER" id="PTHR11469">
    <property type="entry name" value="GLUCOSE-6-PHOSPHATE ISOMERASE"/>
    <property type="match status" value="1"/>
</dbReference>
<dbReference type="Proteomes" id="UP001500573">
    <property type="component" value="Unassembled WGS sequence"/>
</dbReference>
<dbReference type="CDD" id="cd05016">
    <property type="entry name" value="SIS_PGI_2"/>
    <property type="match status" value="1"/>
</dbReference>
<dbReference type="EC" id="5.3.1.9" evidence="7"/>
<dbReference type="InterPro" id="IPR023096">
    <property type="entry name" value="G6P_Isomerase_C"/>
</dbReference>
<feature type="active site" evidence="7">
    <location>
        <position position="373"/>
    </location>
</feature>
<dbReference type="InterPro" id="IPR046348">
    <property type="entry name" value="SIS_dom_sf"/>
</dbReference>
<dbReference type="PROSITE" id="PS51463">
    <property type="entry name" value="P_GLUCOSE_ISOMERASE_3"/>
    <property type="match status" value="1"/>
</dbReference>
<dbReference type="PROSITE" id="PS00765">
    <property type="entry name" value="P_GLUCOSE_ISOMERASE_1"/>
    <property type="match status" value="1"/>
</dbReference>
<evidence type="ECO:0000256" key="3">
    <source>
        <dbReference type="ARBA" id="ARBA00022432"/>
    </source>
</evidence>
<protein>
    <recommendedName>
        <fullName evidence="7">Glucose-6-phosphate isomerase</fullName>
        <shortName evidence="7">GPI</shortName>
        <ecNumber evidence="7">5.3.1.9</ecNumber>
    </recommendedName>
    <alternativeName>
        <fullName evidence="7">Phosphoglucose isomerase</fullName>
        <shortName evidence="7">PGI</shortName>
    </alternativeName>
    <alternativeName>
        <fullName evidence="7">Phosphohexose isomerase</fullName>
        <shortName evidence="7">PHI</shortName>
    </alternativeName>
</protein>
<comment type="caution">
    <text evidence="10">The sequence shown here is derived from an EMBL/GenBank/DDBJ whole genome shotgun (WGS) entry which is preliminary data.</text>
</comment>